<evidence type="ECO:0000313" key="3">
    <source>
        <dbReference type="Proteomes" id="UP000183567"/>
    </source>
</evidence>
<name>A0A1J8R536_9AGAM</name>
<keyword evidence="3" id="KW-1185">Reference proteome</keyword>
<feature type="compositionally biased region" description="Polar residues" evidence="1">
    <location>
        <begin position="49"/>
        <end position="59"/>
    </location>
</feature>
<organism evidence="2 3">
    <name type="scientific">Rhizopogon vesiculosus</name>
    <dbReference type="NCBI Taxonomy" id="180088"/>
    <lineage>
        <taxon>Eukaryota</taxon>
        <taxon>Fungi</taxon>
        <taxon>Dikarya</taxon>
        <taxon>Basidiomycota</taxon>
        <taxon>Agaricomycotina</taxon>
        <taxon>Agaricomycetes</taxon>
        <taxon>Agaricomycetidae</taxon>
        <taxon>Boletales</taxon>
        <taxon>Suillineae</taxon>
        <taxon>Rhizopogonaceae</taxon>
        <taxon>Rhizopogon</taxon>
    </lineage>
</organism>
<feature type="non-terminal residue" evidence="2">
    <location>
        <position position="1"/>
    </location>
</feature>
<proteinExistence type="predicted"/>
<evidence type="ECO:0000256" key="1">
    <source>
        <dbReference type="SAM" id="MobiDB-lite"/>
    </source>
</evidence>
<sequence length="276" mass="29587">VSGKYPYQYCGKCFSRKDARKRHENSTEECIKLREKTAGSTAVADEPGPSTTSGNTIMTPISIAAPSGPFTFEAPKPSPNSMQRQAASPATPRPAQQQASQVPPVSVSTQAMLMPFVQPTAQAPRAEPCAVPQLASGGPPLPVIAQDFFTMGPTRQPQQASGVPPPVVAGDINISPDVTEDDKMNDLFESAEMLSPEISTSLALLPAPVVEETTPDVPVAQTTRMLHFHLTLRPWTFHLIIGRTTASNHSMMHSLMRSLMCSLTPTVGWVEGLVSQ</sequence>
<protein>
    <submittedName>
        <fullName evidence="2">Uncharacterized protein</fullName>
    </submittedName>
</protein>
<dbReference type="AlphaFoldDB" id="A0A1J8R536"/>
<reference evidence="2 3" key="1">
    <citation type="submission" date="2016-03" db="EMBL/GenBank/DDBJ databases">
        <title>Comparative genomics of the ectomycorrhizal sister species Rhizopogon vinicolor and Rhizopogon vesiculosus (Basidiomycota: Boletales) reveals a divergence of the mating type B locus.</title>
        <authorList>
            <person name="Mujic A.B."/>
            <person name="Kuo A."/>
            <person name="Tritt A."/>
            <person name="Lipzen A."/>
            <person name="Chen C."/>
            <person name="Johnson J."/>
            <person name="Sharma A."/>
            <person name="Barry K."/>
            <person name="Grigoriev I.V."/>
            <person name="Spatafora J.W."/>
        </authorList>
    </citation>
    <scope>NUCLEOTIDE SEQUENCE [LARGE SCALE GENOMIC DNA]</scope>
    <source>
        <strain evidence="2 3">AM-OR11-056</strain>
    </source>
</reference>
<comment type="caution">
    <text evidence="2">The sequence shown here is derived from an EMBL/GenBank/DDBJ whole genome shotgun (WGS) entry which is preliminary data.</text>
</comment>
<accession>A0A1J8R536</accession>
<evidence type="ECO:0000313" key="2">
    <source>
        <dbReference type="EMBL" id="OJA16882.1"/>
    </source>
</evidence>
<feature type="compositionally biased region" description="Polar residues" evidence="1">
    <location>
        <begin position="79"/>
        <end position="88"/>
    </location>
</feature>
<gene>
    <name evidence="2" type="ORF">AZE42_11731</name>
</gene>
<feature type="region of interest" description="Disordered" evidence="1">
    <location>
        <begin position="34"/>
        <end position="101"/>
    </location>
</feature>
<dbReference type="Proteomes" id="UP000183567">
    <property type="component" value="Unassembled WGS sequence"/>
</dbReference>
<dbReference type="EMBL" id="LVVM01002289">
    <property type="protein sequence ID" value="OJA16882.1"/>
    <property type="molecule type" value="Genomic_DNA"/>
</dbReference>